<evidence type="ECO:0000256" key="4">
    <source>
        <dbReference type="ARBA" id="ARBA00022505"/>
    </source>
</evidence>
<comment type="function">
    <text evidence="9">Part of the ABC transporter complex CysAWTP (TC 3.A.1.6.1) involved in sulfate/thiosulfate import. Probably responsible for the translocation of the substrate across the membrane.</text>
</comment>
<dbReference type="NCBIfam" id="TIGR01581">
    <property type="entry name" value="Mo_ABC_porter"/>
    <property type="match status" value="1"/>
</dbReference>
<keyword evidence="4 11" id="KW-0500">Molybdenum</keyword>
<dbReference type="SUPFAM" id="SSF161098">
    <property type="entry name" value="MetI-like"/>
    <property type="match status" value="1"/>
</dbReference>
<reference evidence="13" key="2">
    <citation type="submission" date="2021-09" db="EMBL/GenBank/DDBJ databases">
        <authorList>
            <person name="Gilroy R."/>
        </authorList>
    </citation>
    <scope>NUCLEOTIDE SEQUENCE</scope>
    <source>
        <strain evidence="13">ChiGjej3B3-7470</strain>
    </source>
</reference>
<dbReference type="AlphaFoldDB" id="A0A921JPQ1"/>
<evidence type="ECO:0000256" key="1">
    <source>
        <dbReference type="ARBA" id="ARBA00004141"/>
    </source>
</evidence>
<feature type="transmembrane region" description="Helical" evidence="10">
    <location>
        <begin position="88"/>
        <end position="109"/>
    </location>
</feature>
<dbReference type="InterPro" id="IPR006469">
    <property type="entry name" value="NifC_ABC_porter"/>
</dbReference>
<accession>A0A921JPQ1</accession>
<feature type="domain" description="ABC transmembrane type-1" evidence="12">
    <location>
        <begin position="50"/>
        <end position="252"/>
    </location>
</feature>
<organism evidence="13 14">
    <name type="scientific">Tessaracoccus flavescens</name>
    <dbReference type="NCBI Taxonomy" id="399497"/>
    <lineage>
        <taxon>Bacteria</taxon>
        <taxon>Bacillati</taxon>
        <taxon>Actinomycetota</taxon>
        <taxon>Actinomycetes</taxon>
        <taxon>Propionibacteriales</taxon>
        <taxon>Propionibacteriaceae</taxon>
        <taxon>Tessaracoccus</taxon>
    </lineage>
</organism>
<sequence length="261" mass="27369">MRSSRAALPFAVPAALFVGLLAIPLLGLVWMAVGSDLRQYLTDPSVHAAIGLSLGTTAVSAVLIVAFGTPLAYVLARWSFPGRGLIQLLVDLPIVLPPMVAGIALLEVFGRNGWLGNPLAALGISLPFTTAAVVISQVFVAGPFYVRAARVGFAGLEREVREAAMMDGASELHLFAHIAVPLARRALISGLVLAWARALGEFGATIFFAGNREAVTQTMPLAIFIGFESNLSIAVGLSFVLLITSIVVLLVARLFGDGADH</sequence>
<gene>
    <name evidence="13" type="ORF">K8V15_00825</name>
</gene>
<dbReference type="NCBIfam" id="TIGR02141">
    <property type="entry name" value="modB_ABC"/>
    <property type="match status" value="1"/>
</dbReference>
<dbReference type="GO" id="GO:0015098">
    <property type="term" value="F:molybdate ion transmembrane transporter activity"/>
    <property type="evidence" value="ECO:0007669"/>
    <property type="project" value="UniProtKB-UniRule"/>
</dbReference>
<keyword evidence="3 10" id="KW-0813">Transport</keyword>
<dbReference type="InterPro" id="IPR035906">
    <property type="entry name" value="MetI-like_sf"/>
</dbReference>
<dbReference type="CDD" id="cd06261">
    <property type="entry name" value="TM_PBP2"/>
    <property type="match status" value="1"/>
</dbReference>
<name>A0A921JPQ1_9ACTN</name>
<dbReference type="InterPro" id="IPR011867">
    <property type="entry name" value="ModB_ABC"/>
</dbReference>
<feature type="transmembrane region" description="Helical" evidence="10">
    <location>
        <begin position="121"/>
        <end position="146"/>
    </location>
</feature>
<comment type="similarity">
    <text evidence="11">Belongs to the binding-protein-dependent transport system permease family. CysTW subfamily.</text>
</comment>
<dbReference type="PANTHER" id="PTHR30406:SF8">
    <property type="entry name" value="SULFATE TRANSPORT SYSTEM PERMEASE PROTEIN CYST"/>
    <property type="match status" value="1"/>
</dbReference>
<dbReference type="InterPro" id="IPR000515">
    <property type="entry name" value="MetI-like"/>
</dbReference>
<evidence type="ECO:0000313" key="13">
    <source>
        <dbReference type="EMBL" id="HJE50525.1"/>
    </source>
</evidence>
<comment type="caution">
    <text evidence="13">The sequence shown here is derived from an EMBL/GenBank/DDBJ whole genome shotgun (WGS) entry which is preliminary data.</text>
</comment>
<keyword evidence="11" id="KW-1003">Cell membrane</keyword>
<keyword evidence="8 10" id="KW-0472">Membrane</keyword>
<evidence type="ECO:0000256" key="11">
    <source>
        <dbReference type="RuleBase" id="RU365097"/>
    </source>
</evidence>
<evidence type="ECO:0000256" key="10">
    <source>
        <dbReference type="RuleBase" id="RU363032"/>
    </source>
</evidence>
<dbReference type="InterPro" id="IPR005667">
    <property type="entry name" value="Sulph_transpt2"/>
</dbReference>
<evidence type="ECO:0000313" key="14">
    <source>
        <dbReference type="Proteomes" id="UP000712713"/>
    </source>
</evidence>
<evidence type="ECO:0000256" key="7">
    <source>
        <dbReference type="ARBA" id="ARBA00023032"/>
    </source>
</evidence>
<dbReference type="GO" id="GO:0005886">
    <property type="term" value="C:plasma membrane"/>
    <property type="evidence" value="ECO:0007669"/>
    <property type="project" value="UniProtKB-SubCell"/>
</dbReference>
<proteinExistence type="inferred from homology"/>
<dbReference type="GO" id="GO:0015419">
    <property type="term" value="F:ABC-type sulfate transporter activity"/>
    <property type="evidence" value="ECO:0007669"/>
    <property type="project" value="InterPro"/>
</dbReference>
<evidence type="ECO:0000256" key="2">
    <source>
        <dbReference type="ARBA" id="ARBA00011779"/>
    </source>
</evidence>
<evidence type="ECO:0000256" key="6">
    <source>
        <dbReference type="ARBA" id="ARBA00022989"/>
    </source>
</evidence>
<dbReference type="Proteomes" id="UP000712713">
    <property type="component" value="Unassembled WGS sequence"/>
</dbReference>
<feature type="transmembrane region" description="Helical" evidence="10">
    <location>
        <begin position="186"/>
        <end position="210"/>
    </location>
</feature>
<evidence type="ECO:0000256" key="8">
    <source>
        <dbReference type="ARBA" id="ARBA00023136"/>
    </source>
</evidence>
<comment type="subunit">
    <text evidence="2">The complex is composed of two ATP-binding proteins (CysA), two transmembrane proteins (CysT and CysW) and a solute-binding protein (CysP).</text>
</comment>
<feature type="transmembrane region" description="Helical" evidence="10">
    <location>
        <begin position="7"/>
        <end position="30"/>
    </location>
</feature>
<feature type="transmembrane region" description="Helical" evidence="10">
    <location>
        <begin position="50"/>
        <end position="76"/>
    </location>
</feature>
<evidence type="ECO:0000259" key="12">
    <source>
        <dbReference type="PROSITE" id="PS50928"/>
    </source>
</evidence>
<dbReference type="EMBL" id="DYZF01000023">
    <property type="protein sequence ID" value="HJE50525.1"/>
    <property type="molecule type" value="Genomic_DNA"/>
</dbReference>
<dbReference type="PROSITE" id="PS50928">
    <property type="entry name" value="ABC_TM1"/>
    <property type="match status" value="1"/>
</dbReference>
<keyword evidence="6 10" id="KW-1133">Transmembrane helix</keyword>
<dbReference type="Gene3D" id="1.10.3720.10">
    <property type="entry name" value="MetI-like"/>
    <property type="match status" value="1"/>
</dbReference>
<dbReference type="PANTHER" id="PTHR30406">
    <property type="entry name" value="SULFATE TRANSPORT SYSTEM PERMEASE PROTEIN"/>
    <property type="match status" value="1"/>
</dbReference>
<comment type="function">
    <text evidence="11">Part of the binding-protein-dependent transport system for molybdenum; probably responsible for the translocation of the substrate across the membrane.</text>
</comment>
<dbReference type="Pfam" id="PF00528">
    <property type="entry name" value="BPD_transp_1"/>
    <property type="match status" value="1"/>
</dbReference>
<protein>
    <recommendedName>
        <fullName evidence="11">Molybdenum transport system permease</fullName>
    </recommendedName>
</protein>
<keyword evidence="7" id="KW-0764">Sulfate transport</keyword>
<reference evidence="13" key="1">
    <citation type="journal article" date="2021" name="PeerJ">
        <title>Extensive microbial diversity within the chicken gut microbiome revealed by metagenomics and culture.</title>
        <authorList>
            <person name="Gilroy R."/>
            <person name="Ravi A."/>
            <person name="Getino M."/>
            <person name="Pursley I."/>
            <person name="Horton D.L."/>
            <person name="Alikhan N.F."/>
            <person name="Baker D."/>
            <person name="Gharbi K."/>
            <person name="Hall N."/>
            <person name="Watson M."/>
            <person name="Adriaenssens E.M."/>
            <person name="Foster-Nyarko E."/>
            <person name="Jarju S."/>
            <person name="Secka A."/>
            <person name="Antonio M."/>
            <person name="Oren A."/>
            <person name="Chaudhuri R.R."/>
            <person name="La Ragione R."/>
            <person name="Hildebrand F."/>
            <person name="Pallen M.J."/>
        </authorList>
    </citation>
    <scope>NUCLEOTIDE SEQUENCE</scope>
    <source>
        <strain evidence="13">ChiGjej3B3-7470</strain>
    </source>
</reference>
<evidence type="ECO:0000256" key="9">
    <source>
        <dbReference type="ARBA" id="ARBA00025323"/>
    </source>
</evidence>
<comment type="subcellular location">
    <subcellularLocation>
        <location evidence="10">Cell membrane</location>
        <topology evidence="10">Multi-pass membrane protein</topology>
    </subcellularLocation>
    <subcellularLocation>
        <location evidence="1">Membrane</location>
        <topology evidence="1">Multi-pass membrane protein</topology>
    </subcellularLocation>
</comment>
<feature type="transmembrane region" description="Helical" evidence="10">
    <location>
        <begin position="230"/>
        <end position="255"/>
    </location>
</feature>
<keyword evidence="5 10" id="KW-0812">Transmembrane</keyword>
<evidence type="ECO:0000256" key="5">
    <source>
        <dbReference type="ARBA" id="ARBA00022692"/>
    </source>
</evidence>
<evidence type="ECO:0000256" key="3">
    <source>
        <dbReference type="ARBA" id="ARBA00022448"/>
    </source>
</evidence>